<gene>
    <name evidence="2" type="ordered locus">TERTU_3405</name>
</gene>
<dbReference type="SUPFAM" id="SSF56300">
    <property type="entry name" value="Metallo-dependent phosphatases"/>
    <property type="match status" value="1"/>
</dbReference>
<dbReference type="GO" id="GO:0016791">
    <property type="term" value="F:phosphatase activity"/>
    <property type="evidence" value="ECO:0007669"/>
    <property type="project" value="TreeGrafter"/>
</dbReference>
<dbReference type="STRING" id="377629.TERTU_3405"/>
<evidence type="ECO:0000259" key="1">
    <source>
        <dbReference type="Pfam" id="PF00149"/>
    </source>
</evidence>
<feature type="domain" description="Calcineurin-like phosphoesterase" evidence="1">
    <location>
        <begin position="282"/>
        <end position="435"/>
    </location>
</feature>
<dbReference type="GO" id="GO:0005737">
    <property type="term" value="C:cytoplasm"/>
    <property type="evidence" value="ECO:0007669"/>
    <property type="project" value="TreeGrafter"/>
</dbReference>
<dbReference type="Gene3D" id="3.60.21.10">
    <property type="match status" value="1"/>
</dbReference>
<dbReference type="InterPro" id="IPR029052">
    <property type="entry name" value="Metallo-depent_PP-like"/>
</dbReference>
<dbReference type="RefSeq" id="WP_015819488.1">
    <property type="nucleotide sequence ID" value="NC_012997.1"/>
</dbReference>
<dbReference type="AlphaFoldDB" id="C5BQR0"/>
<evidence type="ECO:0000313" key="2">
    <source>
        <dbReference type="EMBL" id="ACR13374.1"/>
    </source>
</evidence>
<dbReference type="HOGENOM" id="CLU_536051_0_0_6"/>
<dbReference type="EMBL" id="CP001614">
    <property type="protein sequence ID" value="ACR13374.1"/>
    <property type="molecule type" value="Genomic_DNA"/>
</dbReference>
<dbReference type="OrthoDB" id="9813918at2"/>
<keyword evidence="3" id="KW-1185">Reference proteome</keyword>
<dbReference type="Proteomes" id="UP000009080">
    <property type="component" value="Chromosome"/>
</dbReference>
<dbReference type="PANTHER" id="PTHR42850">
    <property type="entry name" value="METALLOPHOSPHOESTERASE"/>
    <property type="match status" value="1"/>
</dbReference>
<dbReference type="eggNOG" id="COG0639">
    <property type="taxonomic scope" value="Bacteria"/>
</dbReference>
<accession>C5BQR0</accession>
<organism evidence="2 3">
    <name type="scientific">Teredinibacter turnerae (strain ATCC 39867 / T7901)</name>
    <dbReference type="NCBI Taxonomy" id="377629"/>
    <lineage>
        <taxon>Bacteria</taxon>
        <taxon>Pseudomonadati</taxon>
        <taxon>Pseudomonadota</taxon>
        <taxon>Gammaproteobacteria</taxon>
        <taxon>Cellvibrionales</taxon>
        <taxon>Cellvibrionaceae</taxon>
        <taxon>Teredinibacter</taxon>
    </lineage>
</organism>
<evidence type="ECO:0000313" key="3">
    <source>
        <dbReference type="Proteomes" id="UP000009080"/>
    </source>
</evidence>
<protein>
    <submittedName>
        <fullName evidence="2">Ser/Thr protein phosphatase family protein</fullName>
    </submittedName>
</protein>
<name>C5BQR0_TERTT</name>
<dbReference type="InterPro" id="IPR050126">
    <property type="entry name" value="Ap4A_hydrolase"/>
</dbReference>
<dbReference type="InterPro" id="IPR004843">
    <property type="entry name" value="Calcineurin-like_PHP"/>
</dbReference>
<reference evidence="2 3" key="1">
    <citation type="journal article" date="2009" name="PLoS ONE">
        <title>The complete genome of Teredinibacter turnerae T7901: an intracellular endosymbiont of marine wood-boring bivalves (shipworms).</title>
        <authorList>
            <person name="Yang J.C."/>
            <person name="Madupu R."/>
            <person name="Durkin A.S."/>
            <person name="Ekborg N.A."/>
            <person name="Pedamallu C.S."/>
            <person name="Hostetler J.B."/>
            <person name="Radune D."/>
            <person name="Toms B.S."/>
            <person name="Henrissat B."/>
            <person name="Coutinho P.M."/>
            <person name="Schwarz S."/>
            <person name="Field L."/>
            <person name="Trindade-Silva A.E."/>
            <person name="Soares C.A.G."/>
            <person name="Elshahawi S."/>
            <person name="Hanora A."/>
            <person name="Schmidt E.W."/>
            <person name="Haygood M.G."/>
            <person name="Posfai J."/>
            <person name="Benner J."/>
            <person name="Madinger C."/>
            <person name="Nove J."/>
            <person name="Anton B."/>
            <person name="Chaudhary K."/>
            <person name="Foster J."/>
            <person name="Holman A."/>
            <person name="Kumar S."/>
            <person name="Lessard P.A."/>
            <person name="Luyten Y.A."/>
            <person name="Slatko B."/>
            <person name="Wood N."/>
            <person name="Wu B."/>
            <person name="Teplitski M."/>
            <person name="Mougous J.D."/>
            <person name="Ward N."/>
            <person name="Eisen J.A."/>
            <person name="Badger J.H."/>
            <person name="Distel D.L."/>
        </authorList>
    </citation>
    <scope>NUCLEOTIDE SEQUENCE [LARGE SCALE GENOMIC DNA]</scope>
    <source>
        <strain evidence="3">ATCC 39867 / T7901</strain>
    </source>
</reference>
<dbReference type="PANTHER" id="PTHR42850:SF2">
    <property type="entry name" value="BLL5683 PROTEIN"/>
    <property type="match status" value="1"/>
</dbReference>
<sequence length="524" mass="58448">MLTVVGGVSGREPIAVSDIAATLQQPQELQHNTLFTGRPATQLFVASRFVAKLRTDFVFQSQDAEKRALSALALDRRLNAYHPEKTWFLWHTDDQIFIGNIAPRIHTFHSTLPELLQRKPAQALTLLAQLCRLYFSVAHESGFRLDEGLSNFGWTDAGAVYYLDDDRYQWDLFTSFASILAVWIRQLAEFSTEHADIFGQSLCDILLDVFQSPHKIQVLLGQLRYCIAVGGREQQCLNTISACLTKAAYPQRPDRHRSLAVGSTQLSAAETSGDCNANVTSPLAILADIHANLFALQAVLADLRVRQISRILVLGDIVGYGPHPRECIEVLKQQNAIIIQGNHDYAAASGDVSTGFSKLACWAIDWTRRVLTQDDMRWLAELPPYFQSDSWLAVHGAPIDKNYFYGYVYHMTYEANLDWLVQHQIALAFHGHSHVAGVYRRDAAGDSRCDHALQLLSSARCALACPGSVGQPRSGKTAAEYGIFRPADATFELLSVGYDYQRTMDVMRAANFPPALYERLAQGR</sequence>
<dbReference type="KEGG" id="ttu:TERTU_3405"/>
<dbReference type="Pfam" id="PF00149">
    <property type="entry name" value="Metallophos"/>
    <property type="match status" value="1"/>
</dbReference>
<proteinExistence type="predicted"/>
<dbReference type="CDD" id="cd00838">
    <property type="entry name" value="MPP_superfamily"/>
    <property type="match status" value="1"/>
</dbReference>